<sequence length="2355" mass="269257">MNLTDLPIPHNAAGMIESSENYYRCFYQQLIRMSNSKLSDFVNKYMELLIKLSKSLSIPDMMRAVIGCYSLHRFGYRNFLELSNTFDRTVPQVDPEYVIFTSYIAGKLTHHPSVEQSRYVQHLLERTLGWMRAKGRRARHLAAAQMIEALAVNAGSNIVGFLPQFQTSIWLLVSHSSVQVLQATAKTIQKFTLAITRYGRSDLDSYLSFLTQLCLRLLSFGSLIRMYAALILLEQFVRASPSFFMNRIFPLYTSIIDVIQEAPIHVRSAAFVTISLFSEIDQKFFIETVADEHFEKTEELIVAFPSEIVRALSIMMKAIPKWMESKLPELKSYVTLLINCATKASQASPNNNNNNSNYNGGESLKSVGCSVYQDSALTLLGHLFENFREIVLPLKHGLLKTLAGFPLTKAYSFCFVTLAKINKGAPVPEIHKTVVTKIEAELKGKNAALALRFIAALPPVLFSDNPLKIIDWIQSASISADIATRCETAPAIYNLSNVCKQEDINKITLNLLHSAVFDDEPRVRCSILKVLKEHCTKELGQPENMKFFEIYANDDNQDVRQYAFQIIANLADFNPLYVSAITRSSLLDYFFTIRHVNSLRQRSNIIQTLPYLIQASSFTIKAYSSGLMEIIMEILTHHITKTVYENFLEQTAETTILIRVIDSLSLLAPLDPELVSLYSNEMIPLICDYLANTETRDLALSILNLFQVLYTAPASCLVYREKAPMILSVCSKYLANTNSRKIRMAILKVVGHLGVMEVHQQPLPKKLKAPENIDPELARQFFHPSRDSDDPVDEVLLLQNQLTIDQYYVSFCSQALLDIFNDESLREYYHDAVDALVQVLNRPHMCILNLFDSFCSRLLTVMEDIESNTELSDYLVMYTKLISTSTHNTSPFLARSIKFITKRFCEELQIEFLDMILAFLKSIRDGFSPYASDTICLLIGCLEDSMMSDIEVSQRVLEAFSILGLFANDLLYLVIPKICDTIICDQTLNEVKIMSFYALQSLAKSSDVFQCLSVLVRALVHGFNSSENAIKTAAMQLVYILLKVYGKMFLLNAKPLFDFLKRNKMETLELKRLIAAVNQGKFADTFKPLEDDIQPEIREDDSIQKPTFNADVITARATALNLGAAKHLEKWLRSFIITLISSSPSLKIRACASLASLYYPFALQLFKPAFFSCWRQMKKRSIMQITNSFRQLLTAKESSESVVREIIDLIVFMDKIEKPLDLATSDVVQACLRYGRETYALRLQQKIFEKEMDNEQNINNMIDIFVQLGDWPNAIGIWKRSIKKTSTFNRIEIMSKLHMWDKVEPMYRMKWEQTKSFDAFYGLAETLASTANWDQLLSLYKDFKELRVLDKFRVAQFFAEAAMHLGQWDVLDETLKSAPDDNERVLAISAINAIHRGQHQLASSIVQRGFSLLASRPITLWTDNQQIHQNTMLIAQELMEIEELNRWVQTENKHDIEDVWNERMKTAPHDFDIWFTLLANRIRITDLREDNIITLFQMKSITLGTKLHNNAFDIMFPHFNFDEAPDSHKICYIVARYAIGDKSKAIEEMGKLTETITGPMNTQCHYFYANWLIENDESIDVQRTAYKHLKQVVIGKKNKRSLSEKRMRTRTFSNSSFDNIPNKSNLHRTYSSSDKGGLRLSTQVLRSLTTDVTNVDSLRKWADVNISLAAQDSTHVTKYVTNAIDALTQCAQISPSFPDVVQLLNLFFEHADHPDVFNSTAHACIEKLSAKLLLQASPQLLVQLSHNTPAVATFVHDILFQLLCSHYHDLIFSIIVTKFSKNLPRARAADRLLQEFHKLMPEQSDEIELIRKALLRAAVTWNEKIAQRITDAFDHYSRQNYDRMIASLQSVLILTSKPKCEMHFQFKEQHSEMLTQLEHIIKSYHNRNKSSIQQLANWCQNMQDLISEALKQIHMIQLSSISPQLCDKTHFSLAVPGTYKPDKQVIRIKFFVGQFNVYMSKQQPKDVVVMGEDGNFYQYLLKGHEDLRLDERIMQFFRLINSLLKKETVFQSNLIEAMAVIPLSMSHGLVQWVRGTDTLRSIIEQYRTIHDKDPLEEYSLLEQLSTKSFDLMLPVHKTQIIEKIFQMVPDTDIADFFWLKAPNAETWLKQTNTFSISTAMTSIVGYVIGLGDRHPSNLLIDRFTGKVIHIDFGDCFERASNRPFLPEVVPFRLTRMIVRAMGPTGVDGVFKTTFVNMSNILRENSRVLIMVLAIFVHEPLIDPEADDDEQPDLILQQQQLNKQQTGRQSKLCNGPNIKNREPNALIGSVNATASMKYISKAATGSIIDKGRVYMTDDVSVQSSVEMRSRVKQKLNGRDFDPNESLSVWDQAARLIQSATDVYNLGKMYSGWCPFW</sequence>
<dbReference type="Proteomes" id="UP000179807">
    <property type="component" value="Unassembled WGS sequence"/>
</dbReference>
<comment type="caution">
    <text evidence="13">The sequence shown here is derived from an EMBL/GenBank/DDBJ whole genome shotgun (WGS) entry which is preliminary data.</text>
</comment>
<evidence type="ECO:0000313" key="14">
    <source>
        <dbReference type="Proteomes" id="UP000179807"/>
    </source>
</evidence>
<dbReference type="SMART" id="SM00146">
    <property type="entry name" value="PI3Kc"/>
    <property type="match status" value="1"/>
</dbReference>
<keyword evidence="3" id="KW-0677">Repeat</keyword>
<dbReference type="EMBL" id="MLAK01000666">
    <property type="protein sequence ID" value="OHT08492.1"/>
    <property type="molecule type" value="Genomic_DNA"/>
</dbReference>
<dbReference type="GO" id="GO:0044877">
    <property type="term" value="F:protein-containing complex binding"/>
    <property type="evidence" value="ECO:0007669"/>
    <property type="project" value="InterPro"/>
</dbReference>
<dbReference type="PROSITE" id="PS50290">
    <property type="entry name" value="PI3_4_KINASE_3"/>
    <property type="match status" value="1"/>
</dbReference>
<keyword evidence="14" id="KW-1185">Reference proteome</keyword>
<feature type="domain" description="FAT" evidence="11">
    <location>
        <begin position="1226"/>
        <end position="1780"/>
    </location>
</feature>
<dbReference type="Gene3D" id="1.25.10.10">
    <property type="entry name" value="Leucine-rich Repeat Variant"/>
    <property type="match status" value="2"/>
</dbReference>
<dbReference type="PANTHER" id="PTHR11139:SF9">
    <property type="entry name" value="SERINE_THREONINE-PROTEIN KINASE MTOR"/>
    <property type="match status" value="1"/>
</dbReference>
<dbReference type="CDD" id="cd05169">
    <property type="entry name" value="PIKKc_TOR"/>
    <property type="match status" value="1"/>
</dbReference>
<evidence type="ECO:0000259" key="11">
    <source>
        <dbReference type="PROSITE" id="PS51189"/>
    </source>
</evidence>
<organism evidence="13 14">
    <name type="scientific">Tritrichomonas foetus</name>
    <dbReference type="NCBI Taxonomy" id="1144522"/>
    <lineage>
        <taxon>Eukaryota</taxon>
        <taxon>Metamonada</taxon>
        <taxon>Parabasalia</taxon>
        <taxon>Tritrichomonadida</taxon>
        <taxon>Tritrichomonadidae</taxon>
        <taxon>Tritrichomonas</taxon>
    </lineage>
</organism>
<dbReference type="FunFam" id="3.30.1010.10:FF:000025">
    <property type="entry name" value="PIKK family atypical protein kinase"/>
    <property type="match status" value="1"/>
</dbReference>
<evidence type="ECO:0000256" key="9">
    <source>
        <dbReference type="RuleBase" id="RU364109"/>
    </source>
</evidence>
<dbReference type="GO" id="GO:0080090">
    <property type="term" value="P:regulation of primary metabolic process"/>
    <property type="evidence" value="ECO:0007669"/>
    <property type="project" value="UniProtKB-ARBA"/>
</dbReference>
<evidence type="ECO:0000259" key="10">
    <source>
        <dbReference type="PROSITE" id="PS50290"/>
    </source>
</evidence>
<dbReference type="InterPro" id="IPR026683">
    <property type="entry name" value="TOR_cat"/>
</dbReference>
<comment type="catalytic activity">
    <reaction evidence="7 9">
        <text>L-threonyl-[protein] + ATP = O-phospho-L-threonyl-[protein] + ADP + H(+)</text>
        <dbReference type="Rhea" id="RHEA:46608"/>
        <dbReference type="Rhea" id="RHEA-COMP:11060"/>
        <dbReference type="Rhea" id="RHEA-COMP:11605"/>
        <dbReference type="ChEBI" id="CHEBI:15378"/>
        <dbReference type="ChEBI" id="CHEBI:30013"/>
        <dbReference type="ChEBI" id="CHEBI:30616"/>
        <dbReference type="ChEBI" id="CHEBI:61977"/>
        <dbReference type="ChEBI" id="CHEBI:456216"/>
        <dbReference type="EC" id="2.7.11.1"/>
    </reaction>
</comment>
<dbReference type="PROSITE" id="PS00916">
    <property type="entry name" value="PI3_4_KINASE_2"/>
    <property type="match status" value="1"/>
</dbReference>
<comment type="catalytic activity">
    <reaction evidence="8">
        <text>L-seryl-[protein] + ATP = O-phospho-L-seryl-[protein] + ADP + H(+)</text>
        <dbReference type="Rhea" id="RHEA:17989"/>
        <dbReference type="Rhea" id="RHEA-COMP:9863"/>
        <dbReference type="Rhea" id="RHEA-COMP:11604"/>
        <dbReference type="ChEBI" id="CHEBI:15378"/>
        <dbReference type="ChEBI" id="CHEBI:29999"/>
        <dbReference type="ChEBI" id="CHEBI:30616"/>
        <dbReference type="ChEBI" id="CHEBI:83421"/>
        <dbReference type="ChEBI" id="CHEBI:456216"/>
        <dbReference type="EC" id="2.7.11.1"/>
    </reaction>
</comment>
<name>A0A1J4KFE7_9EUKA</name>
<dbReference type="GO" id="GO:0005524">
    <property type="term" value="F:ATP binding"/>
    <property type="evidence" value="ECO:0007669"/>
    <property type="project" value="UniProtKB-KW"/>
</dbReference>
<dbReference type="InterPro" id="IPR018936">
    <property type="entry name" value="PI3/4_kinase_CS"/>
</dbReference>
<dbReference type="GO" id="GO:0031929">
    <property type="term" value="P:TOR signaling"/>
    <property type="evidence" value="ECO:0007669"/>
    <property type="project" value="TreeGrafter"/>
</dbReference>
<evidence type="ECO:0000256" key="2">
    <source>
        <dbReference type="ARBA" id="ARBA00022679"/>
    </source>
</evidence>
<dbReference type="PANTHER" id="PTHR11139">
    <property type="entry name" value="ATAXIA TELANGIECTASIA MUTATED ATM -RELATED"/>
    <property type="match status" value="1"/>
</dbReference>
<evidence type="ECO:0000256" key="3">
    <source>
        <dbReference type="ARBA" id="ARBA00022737"/>
    </source>
</evidence>
<evidence type="ECO:0000256" key="1">
    <source>
        <dbReference type="ARBA" id="ARBA00011031"/>
    </source>
</evidence>
<dbReference type="GO" id="GO:0005737">
    <property type="term" value="C:cytoplasm"/>
    <property type="evidence" value="ECO:0007669"/>
    <property type="project" value="TreeGrafter"/>
</dbReference>
<protein>
    <recommendedName>
        <fullName evidence="9">Serine/threonine-protein kinase TOR</fullName>
        <ecNumber evidence="9">2.7.11.1</ecNumber>
    </recommendedName>
</protein>
<accession>A0A1J4KFE7</accession>
<dbReference type="GO" id="GO:0106310">
    <property type="term" value="F:protein serine kinase activity"/>
    <property type="evidence" value="ECO:0007669"/>
    <property type="project" value="RHEA"/>
</dbReference>
<reference evidence="13" key="1">
    <citation type="submission" date="2016-10" db="EMBL/GenBank/DDBJ databases">
        <authorList>
            <person name="Benchimol M."/>
            <person name="Almeida L.G."/>
            <person name="Vasconcelos A.T."/>
            <person name="Perreira-Neves A."/>
            <person name="Rosa I.A."/>
            <person name="Tasca T."/>
            <person name="Bogo M.R."/>
            <person name="de Souza W."/>
        </authorList>
    </citation>
    <scope>NUCLEOTIDE SEQUENCE [LARGE SCALE GENOMIC DNA]</scope>
    <source>
        <strain evidence="13">K</strain>
    </source>
</reference>
<dbReference type="SUPFAM" id="SSF56112">
    <property type="entry name" value="Protein kinase-like (PK-like)"/>
    <property type="match status" value="1"/>
</dbReference>
<evidence type="ECO:0000256" key="4">
    <source>
        <dbReference type="ARBA" id="ARBA00022741"/>
    </source>
</evidence>
<dbReference type="InterPro" id="IPR003151">
    <property type="entry name" value="PIK-rel_kinase_FAT"/>
</dbReference>
<feature type="domain" description="PI3K/PI4K catalytic" evidence="10">
    <location>
        <begin position="1951"/>
        <end position="2273"/>
    </location>
</feature>
<evidence type="ECO:0000256" key="5">
    <source>
        <dbReference type="ARBA" id="ARBA00022777"/>
    </source>
</evidence>
<comment type="similarity">
    <text evidence="1 9">Belongs to the PI3/PI4-kinase family.</text>
</comment>
<proteinExistence type="inferred from homology"/>
<dbReference type="Pfam" id="PF11865">
    <property type="entry name" value="mTOR_dom"/>
    <property type="match status" value="1"/>
</dbReference>
<dbReference type="Gene3D" id="3.30.1010.10">
    <property type="entry name" value="Phosphatidylinositol 3-kinase Catalytic Subunit, Chain A, domain 4"/>
    <property type="match status" value="1"/>
</dbReference>
<dbReference type="Gene3D" id="1.10.1070.11">
    <property type="entry name" value="Phosphatidylinositol 3-/4-kinase, catalytic domain"/>
    <property type="match status" value="1"/>
</dbReference>
<dbReference type="Pfam" id="PF02260">
    <property type="entry name" value="FATC"/>
    <property type="match status" value="1"/>
</dbReference>
<dbReference type="InterPro" id="IPR000403">
    <property type="entry name" value="PI3/4_kinase_cat_dom"/>
</dbReference>
<keyword evidence="6 9" id="KW-0067">ATP-binding</keyword>
<dbReference type="InterPro" id="IPR011989">
    <property type="entry name" value="ARM-like"/>
</dbReference>
<dbReference type="InterPro" id="IPR016024">
    <property type="entry name" value="ARM-type_fold"/>
</dbReference>
<dbReference type="InterPro" id="IPR011009">
    <property type="entry name" value="Kinase-like_dom_sf"/>
</dbReference>
<dbReference type="EC" id="2.7.11.1" evidence="9"/>
<dbReference type="Pfam" id="PF00454">
    <property type="entry name" value="PI3_PI4_kinase"/>
    <property type="match status" value="1"/>
</dbReference>
<dbReference type="Pfam" id="PF08771">
    <property type="entry name" value="FRB_dom"/>
    <property type="match status" value="1"/>
</dbReference>
<dbReference type="GO" id="GO:0031931">
    <property type="term" value="C:TORC1 complex"/>
    <property type="evidence" value="ECO:0007669"/>
    <property type="project" value="TreeGrafter"/>
</dbReference>
<dbReference type="SUPFAM" id="SSF48371">
    <property type="entry name" value="ARM repeat"/>
    <property type="match status" value="1"/>
</dbReference>
<dbReference type="GO" id="GO:0016242">
    <property type="term" value="P:negative regulation of macroautophagy"/>
    <property type="evidence" value="ECO:0007669"/>
    <property type="project" value="TreeGrafter"/>
</dbReference>
<dbReference type="InterPro" id="IPR009076">
    <property type="entry name" value="FRB_dom"/>
</dbReference>
<dbReference type="InterPro" id="IPR036940">
    <property type="entry name" value="PI3/4_kinase_cat_sf"/>
</dbReference>
<gene>
    <name evidence="13" type="ORF">TRFO_23011</name>
</gene>
<dbReference type="InterPro" id="IPR011990">
    <property type="entry name" value="TPR-like_helical_dom_sf"/>
</dbReference>
<dbReference type="InterPro" id="IPR003152">
    <property type="entry name" value="FATC_dom"/>
</dbReference>
<dbReference type="Gene3D" id="1.25.40.10">
    <property type="entry name" value="Tetratricopeptide repeat domain"/>
    <property type="match status" value="1"/>
</dbReference>
<dbReference type="GO" id="GO:0031932">
    <property type="term" value="C:TORC2 complex"/>
    <property type="evidence" value="ECO:0007669"/>
    <property type="project" value="TreeGrafter"/>
</dbReference>
<dbReference type="SMART" id="SM01345">
    <property type="entry name" value="Rapamycin_bind"/>
    <property type="match status" value="1"/>
</dbReference>
<dbReference type="GO" id="GO:0004674">
    <property type="term" value="F:protein serine/threonine kinase activity"/>
    <property type="evidence" value="ECO:0007669"/>
    <property type="project" value="UniProtKB-KW"/>
</dbReference>
<evidence type="ECO:0000256" key="6">
    <source>
        <dbReference type="ARBA" id="ARBA00022840"/>
    </source>
</evidence>
<dbReference type="VEuPathDB" id="TrichDB:TRFO_23011"/>
<dbReference type="RefSeq" id="XP_068361628.1">
    <property type="nucleotide sequence ID" value="XM_068502906.1"/>
</dbReference>
<dbReference type="SMART" id="SM01343">
    <property type="entry name" value="FATC"/>
    <property type="match status" value="1"/>
</dbReference>
<dbReference type="PROSITE" id="PS51189">
    <property type="entry name" value="FAT"/>
    <property type="match status" value="1"/>
</dbReference>
<keyword evidence="2 9" id="KW-0808">Transferase</keyword>
<evidence type="ECO:0000256" key="8">
    <source>
        <dbReference type="ARBA" id="ARBA00048679"/>
    </source>
</evidence>
<keyword evidence="5 9" id="KW-0418">Kinase</keyword>
<dbReference type="SMART" id="SM01346">
    <property type="entry name" value="DUF3385"/>
    <property type="match status" value="1"/>
</dbReference>
<dbReference type="InterPro" id="IPR050517">
    <property type="entry name" value="DDR_Repair_Kinase"/>
</dbReference>
<dbReference type="OrthoDB" id="381190at2759"/>
<dbReference type="InterPro" id="IPR024585">
    <property type="entry name" value="mTOR_dom"/>
</dbReference>
<dbReference type="InterPro" id="IPR014009">
    <property type="entry name" value="PIK_FAT"/>
</dbReference>
<dbReference type="Pfam" id="PF02259">
    <property type="entry name" value="FAT"/>
    <property type="match status" value="1"/>
</dbReference>
<dbReference type="PROSITE" id="PS51190">
    <property type="entry name" value="FATC"/>
    <property type="match status" value="1"/>
</dbReference>
<dbReference type="GO" id="GO:0005634">
    <property type="term" value="C:nucleus"/>
    <property type="evidence" value="ECO:0007669"/>
    <property type="project" value="TreeGrafter"/>
</dbReference>
<dbReference type="FunFam" id="1.10.1070.11:FF:000029">
    <property type="entry name" value="Serine/threonine-protein kinase TOR"/>
    <property type="match status" value="1"/>
</dbReference>
<evidence type="ECO:0000256" key="7">
    <source>
        <dbReference type="ARBA" id="ARBA00047899"/>
    </source>
</evidence>
<dbReference type="GeneID" id="94837610"/>
<evidence type="ECO:0000259" key="12">
    <source>
        <dbReference type="PROSITE" id="PS51190"/>
    </source>
</evidence>
<keyword evidence="4 9" id="KW-0547">Nucleotide-binding</keyword>
<evidence type="ECO:0000313" key="13">
    <source>
        <dbReference type="EMBL" id="OHT08492.1"/>
    </source>
</evidence>
<keyword evidence="9" id="KW-0723">Serine/threonine-protein kinase</keyword>
<feature type="domain" description="FATC" evidence="12">
    <location>
        <begin position="2323"/>
        <end position="2355"/>
    </location>
</feature>